<dbReference type="InterPro" id="IPR036396">
    <property type="entry name" value="Cyt_P450_sf"/>
</dbReference>
<dbReference type="RefSeq" id="XP_008094825.1">
    <property type="nucleotide sequence ID" value="XM_008096634.1"/>
</dbReference>
<dbReference type="GO" id="GO:0004497">
    <property type="term" value="F:monooxygenase activity"/>
    <property type="evidence" value="ECO:0007669"/>
    <property type="project" value="InterPro"/>
</dbReference>
<proteinExistence type="inferred from homology"/>
<dbReference type="InterPro" id="IPR001128">
    <property type="entry name" value="Cyt_P450"/>
</dbReference>
<dbReference type="PANTHER" id="PTHR24305">
    <property type="entry name" value="CYTOCHROME P450"/>
    <property type="match status" value="1"/>
</dbReference>
<dbReference type="Gene3D" id="1.10.630.10">
    <property type="entry name" value="Cytochrome P450"/>
    <property type="match status" value="1"/>
</dbReference>
<dbReference type="SUPFAM" id="SSF48264">
    <property type="entry name" value="Cytochrome P450"/>
    <property type="match status" value="1"/>
</dbReference>
<dbReference type="EMBL" id="GG697351">
    <property type="protein sequence ID" value="EFQ30805.1"/>
    <property type="molecule type" value="Genomic_DNA"/>
</dbReference>
<name>E3QIW7_COLGM</name>
<dbReference type="Proteomes" id="UP000008782">
    <property type="component" value="Unassembled WGS sequence"/>
</dbReference>
<evidence type="ECO:0000313" key="5">
    <source>
        <dbReference type="EMBL" id="EFQ30805.1"/>
    </source>
</evidence>
<dbReference type="GeneID" id="24411314"/>
<dbReference type="STRING" id="645133.E3QIW7"/>
<dbReference type="OrthoDB" id="1470350at2759"/>
<dbReference type="AlphaFoldDB" id="E3QIW7"/>
<sequence length="112" mass="12700">MNVTDAVLGGYKIPAGTVIYVLANAINRLSMYCGDRADELDPDRWDDLLATANPNAFMTFLQGLRGCVGRKFAETEMKILLCCLLSMCKFQRDSDTPDPEVWKMWRLVLRPH</sequence>
<dbReference type="GO" id="GO:0005506">
    <property type="term" value="F:iron ion binding"/>
    <property type="evidence" value="ECO:0007669"/>
    <property type="project" value="InterPro"/>
</dbReference>
<evidence type="ECO:0000256" key="1">
    <source>
        <dbReference type="ARBA" id="ARBA00010617"/>
    </source>
</evidence>
<accession>E3QIW7</accession>
<keyword evidence="3" id="KW-0479">Metal-binding</keyword>
<reference evidence="6" key="1">
    <citation type="journal article" date="2012" name="Nat. Genet.">
        <title>Lifestyle transitions in plant pathogenic Colletotrichum fungi deciphered by genome and transcriptome analyses.</title>
        <authorList>
            <person name="O'Connell R.J."/>
            <person name="Thon M.R."/>
            <person name="Hacquard S."/>
            <person name="Amyotte S.G."/>
            <person name="Kleemann J."/>
            <person name="Torres M.F."/>
            <person name="Damm U."/>
            <person name="Buiate E.A."/>
            <person name="Epstein L."/>
            <person name="Alkan N."/>
            <person name="Altmueller J."/>
            <person name="Alvarado-Balderrama L."/>
            <person name="Bauser C.A."/>
            <person name="Becker C."/>
            <person name="Birren B.W."/>
            <person name="Chen Z."/>
            <person name="Choi J."/>
            <person name="Crouch J.A."/>
            <person name="Duvick J.P."/>
            <person name="Farman M.A."/>
            <person name="Gan P."/>
            <person name="Heiman D."/>
            <person name="Henrissat B."/>
            <person name="Howard R.J."/>
            <person name="Kabbage M."/>
            <person name="Koch C."/>
            <person name="Kracher B."/>
            <person name="Kubo Y."/>
            <person name="Law A.D."/>
            <person name="Lebrun M.-H."/>
            <person name="Lee Y.-H."/>
            <person name="Miyara I."/>
            <person name="Moore N."/>
            <person name="Neumann U."/>
            <person name="Nordstroem K."/>
            <person name="Panaccione D.G."/>
            <person name="Panstruga R."/>
            <person name="Place M."/>
            <person name="Proctor R.H."/>
            <person name="Prusky D."/>
            <person name="Rech G."/>
            <person name="Reinhardt R."/>
            <person name="Rollins J.A."/>
            <person name="Rounsley S."/>
            <person name="Schardl C.L."/>
            <person name="Schwartz D.C."/>
            <person name="Shenoy N."/>
            <person name="Shirasu K."/>
            <person name="Sikhakolli U.R."/>
            <person name="Stueber K."/>
            <person name="Sukno S.A."/>
            <person name="Sweigard J.A."/>
            <person name="Takano Y."/>
            <person name="Takahara H."/>
            <person name="Trail F."/>
            <person name="van der Does H.C."/>
            <person name="Voll L.M."/>
            <person name="Will I."/>
            <person name="Young S."/>
            <person name="Zeng Q."/>
            <person name="Zhang J."/>
            <person name="Zhou S."/>
            <person name="Dickman M.B."/>
            <person name="Schulze-Lefert P."/>
            <person name="Ver Loren van Themaat E."/>
            <person name="Ma L.-J."/>
            <person name="Vaillancourt L.J."/>
        </authorList>
    </citation>
    <scope>NUCLEOTIDE SEQUENCE [LARGE SCALE GENOMIC DNA]</scope>
    <source>
        <strain evidence="6">M1.001 / M2 / FGSC 10212</strain>
    </source>
</reference>
<evidence type="ECO:0000256" key="3">
    <source>
        <dbReference type="ARBA" id="ARBA00022723"/>
    </source>
</evidence>
<organism evidence="6">
    <name type="scientific">Colletotrichum graminicola (strain M1.001 / M2 / FGSC 10212)</name>
    <name type="common">Maize anthracnose fungus</name>
    <name type="synonym">Glomerella graminicola</name>
    <dbReference type="NCBI Taxonomy" id="645133"/>
    <lineage>
        <taxon>Eukaryota</taxon>
        <taxon>Fungi</taxon>
        <taxon>Dikarya</taxon>
        <taxon>Ascomycota</taxon>
        <taxon>Pezizomycotina</taxon>
        <taxon>Sordariomycetes</taxon>
        <taxon>Hypocreomycetidae</taxon>
        <taxon>Glomerellales</taxon>
        <taxon>Glomerellaceae</taxon>
        <taxon>Colletotrichum</taxon>
        <taxon>Colletotrichum graminicola species complex</taxon>
    </lineage>
</organism>
<evidence type="ECO:0000313" key="6">
    <source>
        <dbReference type="Proteomes" id="UP000008782"/>
    </source>
</evidence>
<dbReference type="VEuPathDB" id="FungiDB:GLRG_05949"/>
<keyword evidence="6" id="KW-1185">Reference proteome</keyword>
<dbReference type="GO" id="GO:0016705">
    <property type="term" value="F:oxidoreductase activity, acting on paired donors, with incorporation or reduction of molecular oxygen"/>
    <property type="evidence" value="ECO:0007669"/>
    <property type="project" value="InterPro"/>
</dbReference>
<dbReference type="Pfam" id="PF00067">
    <property type="entry name" value="p450"/>
    <property type="match status" value="1"/>
</dbReference>
<dbReference type="PANTHER" id="PTHR24305:SF166">
    <property type="entry name" value="CYTOCHROME P450 12A4, MITOCHONDRIAL-RELATED"/>
    <property type="match status" value="1"/>
</dbReference>
<keyword evidence="2" id="KW-0349">Heme</keyword>
<dbReference type="HOGENOM" id="CLU_001570_5_7_1"/>
<dbReference type="GO" id="GO:0020037">
    <property type="term" value="F:heme binding"/>
    <property type="evidence" value="ECO:0007669"/>
    <property type="project" value="InterPro"/>
</dbReference>
<evidence type="ECO:0000256" key="4">
    <source>
        <dbReference type="ARBA" id="ARBA00023004"/>
    </source>
</evidence>
<evidence type="ECO:0000256" key="2">
    <source>
        <dbReference type="ARBA" id="ARBA00022617"/>
    </source>
</evidence>
<keyword evidence="4" id="KW-0408">Iron</keyword>
<dbReference type="eggNOG" id="KOG0157">
    <property type="taxonomic scope" value="Eukaryota"/>
</dbReference>
<protein>
    <recommendedName>
        <fullName evidence="7">Cytochrome P450</fullName>
    </recommendedName>
</protein>
<evidence type="ECO:0008006" key="7">
    <source>
        <dbReference type="Google" id="ProtNLM"/>
    </source>
</evidence>
<comment type="similarity">
    <text evidence="1">Belongs to the cytochrome P450 family.</text>
</comment>
<dbReference type="InterPro" id="IPR050121">
    <property type="entry name" value="Cytochrome_P450_monoxygenase"/>
</dbReference>
<gene>
    <name evidence="5" type="ORF">GLRG_05949</name>
</gene>